<dbReference type="AlphaFoldDB" id="A0A0K2V5U2"/>
<evidence type="ECO:0000256" key="1">
    <source>
        <dbReference type="SAM" id="MobiDB-lite"/>
    </source>
</evidence>
<accession>A0A0K2V5U2</accession>
<name>A0A0K2V5U2_LEPSM</name>
<proteinExistence type="predicted"/>
<feature type="region of interest" description="Disordered" evidence="1">
    <location>
        <begin position="1"/>
        <end position="23"/>
    </location>
</feature>
<protein>
    <submittedName>
        <fullName evidence="2">Uncharacterized protein</fullName>
    </submittedName>
</protein>
<evidence type="ECO:0000313" key="2">
    <source>
        <dbReference type="EMBL" id="CDW45705.1"/>
    </source>
</evidence>
<reference evidence="2" key="1">
    <citation type="submission" date="2014-05" db="EMBL/GenBank/DDBJ databases">
        <authorList>
            <person name="Chronopoulou M."/>
        </authorList>
    </citation>
    <scope>NUCLEOTIDE SEQUENCE</scope>
    <source>
        <tissue evidence="2">Whole organism</tissue>
    </source>
</reference>
<sequence length="23" mass="2676">MESKSKFMLSKIKEEHVGQDNLP</sequence>
<dbReference type="EMBL" id="HACA01028344">
    <property type="protein sequence ID" value="CDW45705.1"/>
    <property type="molecule type" value="Transcribed_RNA"/>
</dbReference>
<organism evidence="2">
    <name type="scientific">Lepeophtheirus salmonis</name>
    <name type="common">Salmon louse</name>
    <name type="synonym">Caligus salmonis</name>
    <dbReference type="NCBI Taxonomy" id="72036"/>
    <lineage>
        <taxon>Eukaryota</taxon>
        <taxon>Metazoa</taxon>
        <taxon>Ecdysozoa</taxon>
        <taxon>Arthropoda</taxon>
        <taxon>Crustacea</taxon>
        <taxon>Multicrustacea</taxon>
        <taxon>Hexanauplia</taxon>
        <taxon>Copepoda</taxon>
        <taxon>Siphonostomatoida</taxon>
        <taxon>Caligidae</taxon>
        <taxon>Lepeophtheirus</taxon>
    </lineage>
</organism>